<reference evidence="2" key="1">
    <citation type="submission" date="2020-06" db="EMBL/GenBank/DDBJ databases">
        <authorList>
            <person name="Li T."/>
            <person name="Hu X."/>
            <person name="Zhang T."/>
            <person name="Song X."/>
            <person name="Zhang H."/>
            <person name="Dai N."/>
            <person name="Sheng W."/>
            <person name="Hou X."/>
            <person name="Wei L."/>
        </authorList>
    </citation>
    <scope>NUCLEOTIDE SEQUENCE</scope>
    <source>
        <strain evidence="2">KEN1</strain>
        <tissue evidence="2">Leaf</tissue>
    </source>
</reference>
<evidence type="ECO:0000256" key="1">
    <source>
        <dbReference type="SAM" id="MobiDB-lite"/>
    </source>
</evidence>
<gene>
    <name evidence="2" type="ORF">Slati_2892500</name>
</gene>
<organism evidence="2">
    <name type="scientific">Sesamum latifolium</name>
    <dbReference type="NCBI Taxonomy" id="2727402"/>
    <lineage>
        <taxon>Eukaryota</taxon>
        <taxon>Viridiplantae</taxon>
        <taxon>Streptophyta</taxon>
        <taxon>Embryophyta</taxon>
        <taxon>Tracheophyta</taxon>
        <taxon>Spermatophyta</taxon>
        <taxon>Magnoliopsida</taxon>
        <taxon>eudicotyledons</taxon>
        <taxon>Gunneridae</taxon>
        <taxon>Pentapetalae</taxon>
        <taxon>asterids</taxon>
        <taxon>lamiids</taxon>
        <taxon>Lamiales</taxon>
        <taxon>Pedaliaceae</taxon>
        <taxon>Sesamum</taxon>
    </lineage>
</organism>
<comment type="caution">
    <text evidence="2">The sequence shown here is derived from an EMBL/GenBank/DDBJ whole genome shotgun (WGS) entry which is preliminary data.</text>
</comment>
<dbReference type="EMBL" id="JACGWN010000010">
    <property type="protein sequence ID" value="KAL0427177.1"/>
    <property type="molecule type" value="Genomic_DNA"/>
</dbReference>
<evidence type="ECO:0000313" key="2">
    <source>
        <dbReference type="EMBL" id="KAL0427177.1"/>
    </source>
</evidence>
<name>A0AAW2VDA6_9LAMI</name>
<protein>
    <submittedName>
        <fullName evidence="2">Uncharacterized protein</fullName>
    </submittedName>
</protein>
<feature type="region of interest" description="Disordered" evidence="1">
    <location>
        <begin position="1"/>
        <end position="28"/>
    </location>
</feature>
<reference evidence="2" key="2">
    <citation type="journal article" date="2024" name="Plant">
        <title>Genomic evolution and insights into agronomic trait innovations of Sesamum species.</title>
        <authorList>
            <person name="Miao H."/>
            <person name="Wang L."/>
            <person name="Qu L."/>
            <person name="Liu H."/>
            <person name="Sun Y."/>
            <person name="Le M."/>
            <person name="Wang Q."/>
            <person name="Wei S."/>
            <person name="Zheng Y."/>
            <person name="Lin W."/>
            <person name="Duan Y."/>
            <person name="Cao H."/>
            <person name="Xiong S."/>
            <person name="Wang X."/>
            <person name="Wei L."/>
            <person name="Li C."/>
            <person name="Ma Q."/>
            <person name="Ju M."/>
            <person name="Zhao R."/>
            <person name="Li G."/>
            <person name="Mu C."/>
            <person name="Tian Q."/>
            <person name="Mei H."/>
            <person name="Zhang T."/>
            <person name="Gao T."/>
            <person name="Zhang H."/>
        </authorList>
    </citation>
    <scope>NUCLEOTIDE SEQUENCE</scope>
    <source>
        <strain evidence="2">KEN1</strain>
    </source>
</reference>
<dbReference type="AlphaFoldDB" id="A0AAW2VDA6"/>
<sequence length="94" mass="10338">MNCDPTVNSSSATKHTSSSRKRKVSDPCPEIPQLVNMISNFCETANNRLGSLTRVLESEFGDPNKRGLVMDAVREISGLEENDILIITSKLNTN</sequence>
<accession>A0AAW2VDA6</accession>
<proteinExistence type="predicted"/>